<evidence type="ECO:0000256" key="1">
    <source>
        <dbReference type="SAM" id="Phobius"/>
    </source>
</evidence>
<dbReference type="Proteomes" id="UP000253426">
    <property type="component" value="Unassembled WGS sequence"/>
</dbReference>
<feature type="transmembrane region" description="Helical" evidence="1">
    <location>
        <begin position="21"/>
        <end position="38"/>
    </location>
</feature>
<keyword evidence="1" id="KW-0812">Transmembrane</keyword>
<name>A0A366HSK1_9BACT</name>
<proteinExistence type="predicted"/>
<dbReference type="EMBL" id="QNRR01000002">
    <property type="protein sequence ID" value="RBP45677.1"/>
    <property type="molecule type" value="Genomic_DNA"/>
</dbReference>
<reference evidence="2 3" key="1">
    <citation type="submission" date="2018-06" db="EMBL/GenBank/DDBJ databases">
        <title>Genomic Encyclopedia of Type Strains, Phase IV (KMG-IV): sequencing the most valuable type-strain genomes for metagenomic binning, comparative biology and taxonomic classification.</title>
        <authorList>
            <person name="Goeker M."/>
        </authorList>
    </citation>
    <scope>NUCLEOTIDE SEQUENCE [LARGE SCALE GENOMIC DNA]</scope>
    <source>
        <strain evidence="2 3">DSM 25532</strain>
    </source>
</reference>
<keyword evidence="3" id="KW-1185">Reference proteome</keyword>
<keyword evidence="1" id="KW-0472">Membrane</keyword>
<sequence length="281" mass="31758">MSTELQDEIPAEEKKRTRFPVWIIFALLAAVVGGMLLFKKEEHSMNVPLGVEQAAIVTYSGPKLTVTPYKWGVAVNMRIARMTEQDGTRVYDVRYIVNREGTFDLKDYLVAENGSKLDGLPSFKFHGDPKLSKNLDSRIQETEEVRVDVGGHYYATLAGLGVFWILWLLMLIFFRRPKKVAPPPPAPPGPTFAEMLRAYLQQIEAGTLDAEGKAKMEMLLLRRWREDLALGDVSMYSAFGAISQSDKTGKVLRDLQEWLHRPTTSVRREDITALLKPFATP</sequence>
<keyword evidence="1" id="KW-1133">Transmembrane helix</keyword>
<comment type="caution">
    <text evidence="2">The sequence shown here is derived from an EMBL/GenBank/DDBJ whole genome shotgun (WGS) entry which is preliminary data.</text>
</comment>
<feature type="transmembrane region" description="Helical" evidence="1">
    <location>
        <begin position="153"/>
        <end position="174"/>
    </location>
</feature>
<dbReference type="RefSeq" id="WP_113957257.1">
    <property type="nucleotide sequence ID" value="NZ_QNRR01000002.1"/>
</dbReference>
<protein>
    <submittedName>
        <fullName evidence="2">Uncharacterized protein</fullName>
    </submittedName>
</protein>
<dbReference type="AlphaFoldDB" id="A0A366HSK1"/>
<dbReference type="OrthoDB" id="192299at2"/>
<gene>
    <name evidence="2" type="ORF">DES53_10259</name>
</gene>
<evidence type="ECO:0000313" key="3">
    <source>
        <dbReference type="Proteomes" id="UP000253426"/>
    </source>
</evidence>
<accession>A0A366HSK1</accession>
<organism evidence="2 3">
    <name type="scientific">Roseimicrobium gellanilyticum</name>
    <dbReference type="NCBI Taxonomy" id="748857"/>
    <lineage>
        <taxon>Bacteria</taxon>
        <taxon>Pseudomonadati</taxon>
        <taxon>Verrucomicrobiota</taxon>
        <taxon>Verrucomicrobiia</taxon>
        <taxon>Verrucomicrobiales</taxon>
        <taxon>Verrucomicrobiaceae</taxon>
        <taxon>Roseimicrobium</taxon>
    </lineage>
</organism>
<evidence type="ECO:0000313" key="2">
    <source>
        <dbReference type="EMBL" id="RBP45677.1"/>
    </source>
</evidence>